<evidence type="ECO:0000256" key="1">
    <source>
        <dbReference type="SAM" id="MobiDB-lite"/>
    </source>
</evidence>
<reference evidence="3 4" key="1">
    <citation type="submission" date="2013-10" db="EMBL/GenBank/DDBJ databases">
        <authorList>
            <person name="Wang G."/>
            <person name="Zhuang W."/>
        </authorList>
    </citation>
    <scope>NUCLEOTIDE SEQUENCE [LARGE SCALE GENOMIC DNA]</scope>
    <source>
        <strain evidence="3 4">DSM 20118</strain>
    </source>
</reference>
<dbReference type="PANTHER" id="PTHR47197">
    <property type="entry name" value="PROTEIN NIRF"/>
    <property type="match status" value="1"/>
</dbReference>
<feature type="signal peptide" evidence="2">
    <location>
        <begin position="1"/>
        <end position="45"/>
    </location>
</feature>
<dbReference type="STRING" id="1408250.Q760_17685"/>
<dbReference type="Gene3D" id="2.130.10.10">
    <property type="entry name" value="YVTN repeat-like/Quinoprotein amine dehydrogenase"/>
    <property type="match status" value="1"/>
</dbReference>
<evidence type="ECO:0000256" key="2">
    <source>
        <dbReference type="SAM" id="SignalP"/>
    </source>
</evidence>
<gene>
    <name evidence="3" type="ORF">Q760_17685</name>
</gene>
<dbReference type="PANTHER" id="PTHR47197:SF3">
    <property type="entry name" value="DIHYDRO-HEME D1 DEHYDROGENASE"/>
    <property type="match status" value="1"/>
</dbReference>
<dbReference type="RefSeq" id="WP_034624927.1">
    <property type="nucleotide sequence ID" value="NZ_AXNT01000009.1"/>
</dbReference>
<name>A0A0A0BCM2_9CELL</name>
<proteinExistence type="predicted"/>
<accession>A0A0A0BCM2</accession>
<feature type="region of interest" description="Disordered" evidence="1">
    <location>
        <begin position="1"/>
        <end position="23"/>
    </location>
</feature>
<protein>
    <submittedName>
        <fullName evidence="3">Uncharacterized protein</fullName>
    </submittedName>
</protein>
<dbReference type="InterPro" id="IPR015943">
    <property type="entry name" value="WD40/YVTN_repeat-like_dom_sf"/>
</dbReference>
<keyword evidence="2" id="KW-0732">Signal</keyword>
<dbReference type="AlphaFoldDB" id="A0A0A0BCM2"/>
<dbReference type="InterPro" id="IPR011045">
    <property type="entry name" value="N2O_reductase_N"/>
</dbReference>
<dbReference type="SUPFAM" id="SSF50974">
    <property type="entry name" value="Nitrous oxide reductase, N-terminal domain"/>
    <property type="match status" value="1"/>
</dbReference>
<keyword evidence="4" id="KW-1185">Reference proteome</keyword>
<evidence type="ECO:0000313" key="3">
    <source>
        <dbReference type="EMBL" id="KGM03634.1"/>
    </source>
</evidence>
<sequence length="456" mass="47214">MPTPLVPGPTGNPVPARRRRSRGGALTAGLVGTLVLSACSGTAPAAEQTPDAAPVRTAEERLVVADPVAAAVHTYSVPEHELLGTLEDLAVQEHAGFVQLEDGRLLLADKDTPELLALDVSGDEPAITDRVALPGSAVHIAVDPDGTRAVVSTSADPGTGLGALTVVDLATFEAEGSVPVATEEPGIALVGDALLHRDGAEAGRLEAFALADVLDGSAEPVTGTDVGAYGHGEAVVDGHLLLATDAGLERFHVDGGELSAEDAIAWGTGDQAWGRGYYLRVLGADDPHVWSYVRDQSSASWGEWRNDLFVVPPGQDEAQRRPLGNGLAFRFSVADDRVLFARMHPDGYVAHVVDADPASPTFLETLHAVPLPTPSRAPAREDDLEEVWESPGRPITAITAAGDTGYVSRGGDGIVDVLDTRAGTVEGTITVPTSLDGGGYLIVTRPGAAPVDTLGR</sequence>
<feature type="compositionally biased region" description="Pro residues" evidence="1">
    <location>
        <begin position="1"/>
        <end position="12"/>
    </location>
</feature>
<dbReference type="OrthoDB" id="3415695at2"/>
<evidence type="ECO:0000313" key="4">
    <source>
        <dbReference type="Proteomes" id="UP000029833"/>
    </source>
</evidence>
<dbReference type="InterPro" id="IPR051200">
    <property type="entry name" value="Host-pathogen_enzymatic-act"/>
</dbReference>
<dbReference type="EMBL" id="AXNT01000009">
    <property type="protein sequence ID" value="KGM03634.1"/>
    <property type="molecule type" value="Genomic_DNA"/>
</dbReference>
<comment type="caution">
    <text evidence="3">The sequence shown here is derived from an EMBL/GenBank/DDBJ whole genome shotgun (WGS) entry which is preliminary data.</text>
</comment>
<feature type="chain" id="PRO_5001959453" evidence="2">
    <location>
        <begin position="46"/>
        <end position="456"/>
    </location>
</feature>
<dbReference type="Proteomes" id="UP000029833">
    <property type="component" value="Unassembled WGS sequence"/>
</dbReference>
<organism evidence="3 4">
    <name type="scientific">Cellulomonas cellasea DSM 20118</name>
    <dbReference type="NCBI Taxonomy" id="1408250"/>
    <lineage>
        <taxon>Bacteria</taxon>
        <taxon>Bacillati</taxon>
        <taxon>Actinomycetota</taxon>
        <taxon>Actinomycetes</taxon>
        <taxon>Micrococcales</taxon>
        <taxon>Cellulomonadaceae</taxon>
        <taxon>Cellulomonas</taxon>
    </lineage>
</organism>